<dbReference type="GO" id="GO:0000445">
    <property type="term" value="C:THO complex part of transcription export complex"/>
    <property type="evidence" value="ECO:0007669"/>
    <property type="project" value="InterPro"/>
</dbReference>
<dbReference type="InterPro" id="IPR008501">
    <property type="entry name" value="THOC7/Mft1"/>
</dbReference>
<feature type="compositionally biased region" description="Basic and acidic residues" evidence="4">
    <location>
        <begin position="239"/>
        <end position="250"/>
    </location>
</feature>
<comment type="caution">
    <text evidence="5">The sequence shown here is derived from an EMBL/GenBank/DDBJ whole genome shotgun (WGS) entry which is preliminary data.</text>
</comment>
<name>A0A9W8M2E6_9FUNG</name>
<evidence type="ECO:0000256" key="3">
    <source>
        <dbReference type="SAM" id="Coils"/>
    </source>
</evidence>
<evidence type="ECO:0000256" key="4">
    <source>
        <dbReference type="SAM" id="MobiDB-lite"/>
    </source>
</evidence>
<proteinExistence type="predicted"/>
<keyword evidence="3" id="KW-0175">Coiled coil</keyword>
<feature type="compositionally biased region" description="Acidic residues" evidence="4">
    <location>
        <begin position="281"/>
        <end position="299"/>
    </location>
</feature>
<feature type="coiled-coil region" evidence="3">
    <location>
        <begin position="75"/>
        <end position="156"/>
    </location>
</feature>
<dbReference type="AlphaFoldDB" id="A0A9W8M2E6"/>
<dbReference type="OrthoDB" id="205166at2759"/>
<sequence>MASKSEESILRSRLIVEDRTLKRCLRQLSTICARHSQMTCQEAQQASKHVLQEVRWFRHTVQVAVQSQQRCHSEIELYSKEQTELEKQIAQTSTEIERLSDSLEESRNHKRHKIAYDEIATEANKRPSRRQIEEEISQINNDIEQLEQEEVSHESVTQSLHSQYSVVVEELNKLANMSKSALSMQDLGIYLNDSDANADKPDSNSRSATIMSPSAMNSHDNPHDGFDTPIDTDMLEDTDIIHDPKDHSEGEEGEEGEDCEEGEEGEDEFADSRGDSINISSEEEGEEGECEDEEGELLG</sequence>
<dbReference type="Pfam" id="PF05615">
    <property type="entry name" value="THOC7"/>
    <property type="match status" value="1"/>
</dbReference>
<protein>
    <submittedName>
        <fullName evidence="5">Uncharacterized protein</fullName>
    </submittedName>
</protein>
<feature type="region of interest" description="Disordered" evidence="4">
    <location>
        <begin position="196"/>
        <end position="299"/>
    </location>
</feature>
<dbReference type="GO" id="GO:0006397">
    <property type="term" value="P:mRNA processing"/>
    <property type="evidence" value="ECO:0007669"/>
    <property type="project" value="InterPro"/>
</dbReference>
<evidence type="ECO:0000256" key="2">
    <source>
        <dbReference type="ARBA" id="ARBA00023242"/>
    </source>
</evidence>
<evidence type="ECO:0000313" key="6">
    <source>
        <dbReference type="Proteomes" id="UP001139887"/>
    </source>
</evidence>
<feature type="compositionally biased region" description="Acidic residues" evidence="4">
    <location>
        <begin position="251"/>
        <end position="269"/>
    </location>
</feature>
<evidence type="ECO:0000313" key="5">
    <source>
        <dbReference type="EMBL" id="KAJ2852104.1"/>
    </source>
</evidence>
<reference evidence="5" key="1">
    <citation type="submission" date="2022-07" db="EMBL/GenBank/DDBJ databases">
        <title>Phylogenomic reconstructions and comparative analyses of Kickxellomycotina fungi.</title>
        <authorList>
            <person name="Reynolds N.K."/>
            <person name="Stajich J.E."/>
            <person name="Barry K."/>
            <person name="Grigoriev I.V."/>
            <person name="Crous P."/>
            <person name="Smith M.E."/>
        </authorList>
    </citation>
    <scope>NUCLEOTIDE SEQUENCE</scope>
    <source>
        <strain evidence="5">NRRL 1566</strain>
    </source>
</reference>
<keyword evidence="6" id="KW-1185">Reference proteome</keyword>
<dbReference type="Proteomes" id="UP001139887">
    <property type="component" value="Unassembled WGS sequence"/>
</dbReference>
<dbReference type="EMBL" id="JANBUW010000005">
    <property type="protein sequence ID" value="KAJ2852104.1"/>
    <property type="molecule type" value="Genomic_DNA"/>
</dbReference>
<evidence type="ECO:0000256" key="1">
    <source>
        <dbReference type="ARBA" id="ARBA00004123"/>
    </source>
</evidence>
<comment type="subcellular location">
    <subcellularLocation>
        <location evidence="1">Nucleus</location>
    </subcellularLocation>
</comment>
<accession>A0A9W8M2E6</accession>
<organism evidence="5 6">
    <name type="scientific">Coemansia brasiliensis</name>
    <dbReference type="NCBI Taxonomy" id="2650707"/>
    <lineage>
        <taxon>Eukaryota</taxon>
        <taxon>Fungi</taxon>
        <taxon>Fungi incertae sedis</taxon>
        <taxon>Zoopagomycota</taxon>
        <taxon>Kickxellomycotina</taxon>
        <taxon>Kickxellomycetes</taxon>
        <taxon>Kickxellales</taxon>
        <taxon>Kickxellaceae</taxon>
        <taxon>Coemansia</taxon>
    </lineage>
</organism>
<feature type="compositionally biased region" description="Polar residues" evidence="4">
    <location>
        <begin position="204"/>
        <end position="219"/>
    </location>
</feature>
<gene>
    <name evidence="5" type="ORF">IWW36_000483</name>
</gene>
<keyword evidence="2" id="KW-0539">Nucleus</keyword>